<gene>
    <name evidence="1" type="ORF">LTRI10_LOCUS11216</name>
</gene>
<dbReference type="EMBL" id="OZ034815">
    <property type="protein sequence ID" value="CAL1367667.1"/>
    <property type="molecule type" value="Genomic_DNA"/>
</dbReference>
<organism evidence="1 2">
    <name type="scientific">Linum trigynum</name>
    <dbReference type="NCBI Taxonomy" id="586398"/>
    <lineage>
        <taxon>Eukaryota</taxon>
        <taxon>Viridiplantae</taxon>
        <taxon>Streptophyta</taxon>
        <taxon>Embryophyta</taxon>
        <taxon>Tracheophyta</taxon>
        <taxon>Spermatophyta</taxon>
        <taxon>Magnoliopsida</taxon>
        <taxon>eudicotyledons</taxon>
        <taxon>Gunneridae</taxon>
        <taxon>Pentapetalae</taxon>
        <taxon>rosids</taxon>
        <taxon>fabids</taxon>
        <taxon>Malpighiales</taxon>
        <taxon>Linaceae</taxon>
        <taxon>Linum</taxon>
    </lineage>
</organism>
<dbReference type="AlphaFoldDB" id="A0AAV2D563"/>
<proteinExistence type="predicted"/>
<dbReference type="Proteomes" id="UP001497516">
    <property type="component" value="Chromosome 2"/>
</dbReference>
<protein>
    <submittedName>
        <fullName evidence="1">Uncharacterized protein</fullName>
    </submittedName>
</protein>
<evidence type="ECO:0000313" key="2">
    <source>
        <dbReference type="Proteomes" id="UP001497516"/>
    </source>
</evidence>
<keyword evidence="2" id="KW-1185">Reference proteome</keyword>
<reference evidence="1 2" key="1">
    <citation type="submission" date="2024-04" db="EMBL/GenBank/DDBJ databases">
        <authorList>
            <person name="Fracassetti M."/>
        </authorList>
    </citation>
    <scope>NUCLEOTIDE SEQUENCE [LARGE SCALE GENOMIC DNA]</scope>
</reference>
<sequence>MPSSIELEEPMALLLAEPVWEDEATTGLQSFHECEGENNSNLYSSSDDYFHTLLLGALSKYLVMWVSVISSQLPSCVLIRMMIR</sequence>
<accession>A0AAV2D563</accession>
<evidence type="ECO:0000313" key="1">
    <source>
        <dbReference type="EMBL" id="CAL1367667.1"/>
    </source>
</evidence>
<name>A0AAV2D563_9ROSI</name>